<reference evidence="3" key="1">
    <citation type="journal article" date="2019" name="Int. J. Syst. Evol. Microbiol.">
        <title>The Global Catalogue of Microorganisms (GCM) 10K type strain sequencing project: providing services to taxonomists for standard genome sequencing and annotation.</title>
        <authorList>
            <consortium name="The Broad Institute Genomics Platform"/>
            <consortium name="The Broad Institute Genome Sequencing Center for Infectious Disease"/>
            <person name="Wu L."/>
            <person name="Ma J."/>
        </authorList>
    </citation>
    <scope>NUCLEOTIDE SEQUENCE [LARGE SCALE GENOMIC DNA]</scope>
    <source>
        <strain evidence="3">CGMCC 1.12371</strain>
    </source>
</reference>
<dbReference type="Gene3D" id="3.40.50.1820">
    <property type="entry name" value="alpha/beta hydrolase"/>
    <property type="match status" value="1"/>
</dbReference>
<dbReference type="InterPro" id="IPR000073">
    <property type="entry name" value="AB_hydrolase_1"/>
</dbReference>
<dbReference type="PRINTS" id="PR00111">
    <property type="entry name" value="ABHYDROLASE"/>
</dbReference>
<keyword evidence="2" id="KW-0378">Hydrolase</keyword>
<protein>
    <submittedName>
        <fullName evidence="2">Alpha/beta fold hydrolase</fullName>
    </submittedName>
</protein>
<dbReference type="Proteomes" id="UP001596501">
    <property type="component" value="Unassembled WGS sequence"/>
</dbReference>
<name>A0ABW2QPU9_9BURK</name>
<dbReference type="SUPFAM" id="SSF53474">
    <property type="entry name" value="alpha/beta-Hydrolases"/>
    <property type="match status" value="1"/>
</dbReference>
<evidence type="ECO:0000313" key="3">
    <source>
        <dbReference type="Proteomes" id="UP001596501"/>
    </source>
</evidence>
<dbReference type="PANTHER" id="PTHR43194">
    <property type="entry name" value="HYDROLASE ALPHA/BETA FOLD FAMILY"/>
    <property type="match status" value="1"/>
</dbReference>
<accession>A0ABW2QPU9</accession>
<proteinExistence type="predicted"/>
<dbReference type="RefSeq" id="WP_382227575.1">
    <property type="nucleotide sequence ID" value="NZ_JBHTCA010000029.1"/>
</dbReference>
<dbReference type="InterPro" id="IPR050228">
    <property type="entry name" value="Carboxylesterase_BioH"/>
</dbReference>
<dbReference type="PANTHER" id="PTHR43194:SF2">
    <property type="entry name" value="PEROXISOMAL MEMBRANE PROTEIN LPX1"/>
    <property type="match status" value="1"/>
</dbReference>
<dbReference type="InterPro" id="IPR029058">
    <property type="entry name" value="AB_hydrolase_fold"/>
</dbReference>
<dbReference type="GO" id="GO:0016787">
    <property type="term" value="F:hydrolase activity"/>
    <property type="evidence" value="ECO:0007669"/>
    <property type="project" value="UniProtKB-KW"/>
</dbReference>
<evidence type="ECO:0000313" key="2">
    <source>
        <dbReference type="EMBL" id="MFC7411321.1"/>
    </source>
</evidence>
<dbReference type="EMBL" id="JBHTCA010000029">
    <property type="protein sequence ID" value="MFC7411321.1"/>
    <property type="molecule type" value="Genomic_DNA"/>
</dbReference>
<evidence type="ECO:0000259" key="1">
    <source>
        <dbReference type="Pfam" id="PF12697"/>
    </source>
</evidence>
<feature type="domain" description="AB hydrolase-1" evidence="1">
    <location>
        <begin position="35"/>
        <end position="259"/>
    </location>
</feature>
<gene>
    <name evidence="2" type="ORF">ACFQPB_20855</name>
</gene>
<sequence length="283" mass="30585">MTTNLFNRHAASVSVDGTEVPYFSAGDGQAGAPVLVMVHGSTGSTDSHYGYLFPMLSFRQRVVSIDLRPPAEGGELTLAQLVRQVGAVIDVVGGGRPVALMGYSLGAVVAAAVAAERPDEVRQLLLVAGWIKTDGHQQWRNGIWRQLRRTGSEAIRHYMLFCAFSSGFVAARTPQELTDMANRIALDGFVDQQMDLNSRIDISALVPRIRATTLVVGCSQDQMVPRGHSQQLFGAIEDARYTEIDSGHAVVFERPAELLSVIDHFLRDPAAHPAGSILPAARP</sequence>
<keyword evidence="3" id="KW-1185">Reference proteome</keyword>
<organism evidence="2 3">
    <name type="scientific">Hydrogenophaga atypica</name>
    <dbReference type="NCBI Taxonomy" id="249409"/>
    <lineage>
        <taxon>Bacteria</taxon>
        <taxon>Pseudomonadati</taxon>
        <taxon>Pseudomonadota</taxon>
        <taxon>Betaproteobacteria</taxon>
        <taxon>Burkholderiales</taxon>
        <taxon>Comamonadaceae</taxon>
        <taxon>Hydrogenophaga</taxon>
    </lineage>
</organism>
<dbReference type="Pfam" id="PF12697">
    <property type="entry name" value="Abhydrolase_6"/>
    <property type="match status" value="1"/>
</dbReference>
<comment type="caution">
    <text evidence="2">The sequence shown here is derived from an EMBL/GenBank/DDBJ whole genome shotgun (WGS) entry which is preliminary data.</text>
</comment>